<proteinExistence type="predicted"/>
<comment type="caution">
    <text evidence="1">The sequence shown here is derived from an EMBL/GenBank/DDBJ whole genome shotgun (WGS) entry which is preliminary data.</text>
</comment>
<dbReference type="AlphaFoldDB" id="A0A1J9QBF3"/>
<name>A0A1J9QBF3_9EURO</name>
<dbReference type="EMBL" id="LGRN01000296">
    <property type="protein sequence ID" value="OJD13479.1"/>
    <property type="molecule type" value="Genomic_DNA"/>
</dbReference>
<evidence type="ECO:0000313" key="1">
    <source>
        <dbReference type="EMBL" id="OJD13479.1"/>
    </source>
</evidence>
<dbReference type="VEuPathDB" id="FungiDB:AJ78_06069"/>
<gene>
    <name evidence="1" type="ORF">AJ78_06069</name>
</gene>
<dbReference type="Proteomes" id="UP000182235">
    <property type="component" value="Unassembled WGS sequence"/>
</dbReference>
<evidence type="ECO:0000313" key="2">
    <source>
        <dbReference type="Proteomes" id="UP000182235"/>
    </source>
</evidence>
<accession>A0A1J9QBF3</accession>
<sequence>MSQPEKLELTEERLAIHNRAYEPSFATHSLHARQLVEGEKIRASYRNIALNFLNNDQQTADSFTGLLGRENKSLNKSTLEHPLERFLTPGDLSEPTYFAKQALKAYGFEYGSRASVAARKKQGHLNFVSTMLNARATQTVKSTCGDHKRYPEFSSYGSSSVC</sequence>
<reference evidence="1 2" key="1">
    <citation type="submission" date="2015-07" db="EMBL/GenBank/DDBJ databases">
        <title>Emmonsia species relationships and genome sequence.</title>
        <authorList>
            <consortium name="The Broad Institute Genomics Platform"/>
            <person name="Cuomo C.A."/>
            <person name="Munoz J.F."/>
            <person name="Imamovic A."/>
            <person name="Priest M.E."/>
            <person name="Young S."/>
            <person name="Clay O.K."/>
            <person name="McEwen J.G."/>
        </authorList>
    </citation>
    <scope>NUCLEOTIDE SEQUENCE [LARGE SCALE GENOMIC DNA]</scope>
    <source>
        <strain evidence="1 2">UAMH 9510</strain>
    </source>
</reference>
<organism evidence="1 2">
    <name type="scientific">Emergomyces pasteurianus Ep9510</name>
    <dbReference type="NCBI Taxonomy" id="1447872"/>
    <lineage>
        <taxon>Eukaryota</taxon>
        <taxon>Fungi</taxon>
        <taxon>Dikarya</taxon>
        <taxon>Ascomycota</taxon>
        <taxon>Pezizomycotina</taxon>
        <taxon>Eurotiomycetes</taxon>
        <taxon>Eurotiomycetidae</taxon>
        <taxon>Onygenales</taxon>
        <taxon>Ajellomycetaceae</taxon>
        <taxon>Emergomyces</taxon>
    </lineage>
</organism>
<dbReference type="OrthoDB" id="4202348at2759"/>
<protein>
    <submittedName>
        <fullName evidence="1">Uncharacterized protein</fullName>
    </submittedName>
</protein>
<keyword evidence="2" id="KW-1185">Reference proteome</keyword>